<keyword evidence="3" id="KW-1185">Reference proteome</keyword>
<dbReference type="RefSeq" id="WP_091985099.1">
    <property type="nucleotide sequence ID" value="NZ_FOYV01000001.1"/>
</dbReference>
<dbReference type="NCBIfam" id="TIGR02646">
    <property type="entry name" value="retron system putative HNH endonuclease"/>
    <property type="match status" value="1"/>
</dbReference>
<protein>
    <submittedName>
        <fullName evidence="2">TIGR02646 family protein</fullName>
    </submittedName>
</protein>
<evidence type="ECO:0000256" key="1">
    <source>
        <dbReference type="SAM" id="MobiDB-lite"/>
    </source>
</evidence>
<dbReference type="AlphaFoldDB" id="A0A1I6G984"/>
<name>A0A1I6G984_9GAMM</name>
<dbReference type="STRING" id="375760.SAMN04488073_0246"/>
<dbReference type="InterPro" id="IPR013467">
    <property type="entry name" value="HNH78-like"/>
</dbReference>
<evidence type="ECO:0000313" key="2">
    <source>
        <dbReference type="EMBL" id="SFR38729.1"/>
    </source>
</evidence>
<organism evidence="2 3">
    <name type="scientific">Marinobacter gudaonensis</name>
    <dbReference type="NCBI Taxonomy" id="375760"/>
    <lineage>
        <taxon>Bacteria</taxon>
        <taxon>Pseudomonadati</taxon>
        <taxon>Pseudomonadota</taxon>
        <taxon>Gammaproteobacteria</taxon>
        <taxon>Pseudomonadales</taxon>
        <taxon>Marinobacteraceae</taxon>
        <taxon>Marinobacter</taxon>
    </lineage>
</organism>
<accession>A0A1I6G984</accession>
<evidence type="ECO:0000313" key="3">
    <source>
        <dbReference type="Proteomes" id="UP000199290"/>
    </source>
</evidence>
<reference evidence="3" key="1">
    <citation type="submission" date="2016-10" db="EMBL/GenBank/DDBJ databases">
        <authorList>
            <person name="Varghese N."/>
            <person name="Submissions S."/>
        </authorList>
    </citation>
    <scope>NUCLEOTIDE SEQUENCE [LARGE SCALE GENOMIC DNA]</scope>
    <source>
        <strain evidence="3">CGMCC 1.6294</strain>
    </source>
</reference>
<dbReference type="Proteomes" id="UP000199290">
    <property type="component" value="Unassembled WGS sequence"/>
</dbReference>
<feature type="region of interest" description="Disordered" evidence="1">
    <location>
        <begin position="1"/>
        <end position="30"/>
    </location>
</feature>
<proteinExistence type="predicted"/>
<gene>
    <name evidence="2" type="ORF">SAMN04488073_0246</name>
</gene>
<sequence>MRHVTKQGNGSYQLNQANRTPPQTSEEATRRWSNFNHKRQVMSYLLDEQYQLCCYSELRADEHGLGYHIEHVENKSQSPRRTFDYTNLAASALDADRIRAFKDEQNEAGLASELFGGHAPGKQRSVNMQLFVSPQQNDCARFFSYLSDGRIIPAQYLNERDSARARYTIDLLNLNSPFLLAERSKWWEELDTLFDEHLSNEMDLHSLAAIDLVPIAQRLSPFFSMTRQFFGRIAEDVLQQDAPELV</sequence>
<dbReference type="EMBL" id="FOYV01000001">
    <property type="protein sequence ID" value="SFR38729.1"/>
    <property type="molecule type" value="Genomic_DNA"/>
</dbReference>
<dbReference type="OrthoDB" id="6975485at2"/>